<dbReference type="Proteomes" id="UP000244722">
    <property type="component" value="Unassembled WGS sequence"/>
</dbReference>
<evidence type="ECO:0000313" key="3">
    <source>
        <dbReference type="Proteomes" id="UP000244722"/>
    </source>
</evidence>
<protein>
    <submittedName>
        <fullName evidence="2">Uncharacterized protein</fullName>
    </submittedName>
</protein>
<name>A0A2T6ZD50_TUBBO</name>
<dbReference type="OrthoDB" id="4776289at2759"/>
<evidence type="ECO:0000313" key="2">
    <source>
        <dbReference type="EMBL" id="PUU73376.1"/>
    </source>
</evidence>
<dbReference type="AlphaFoldDB" id="A0A2T6ZD50"/>
<comment type="caution">
    <text evidence="2">The sequence shown here is derived from an EMBL/GenBank/DDBJ whole genome shotgun (WGS) entry which is preliminary data.</text>
</comment>
<dbReference type="EMBL" id="NESQ01000381">
    <property type="protein sequence ID" value="PUU73376.1"/>
    <property type="molecule type" value="Genomic_DNA"/>
</dbReference>
<evidence type="ECO:0000256" key="1">
    <source>
        <dbReference type="SAM" id="MobiDB-lite"/>
    </source>
</evidence>
<gene>
    <name evidence="2" type="ORF">B9Z19DRAFT_1069034</name>
</gene>
<reference evidence="2 3" key="1">
    <citation type="submission" date="2017-04" db="EMBL/GenBank/DDBJ databases">
        <title>Draft genome sequence of Tuber borchii Vittad., a whitish edible truffle.</title>
        <authorList>
            <consortium name="DOE Joint Genome Institute"/>
            <person name="Murat C."/>
            <person name="Kuo A."/>
            <person name="Barry K.W."/>
            <person name="Clum A."/>
            <person name="Dockter R.B."/>
            <person name="Fauchery L."/>
            <person name="Iotti M."/>
            <person name="Kohler A."/>
            <person name="Labutti K."/>
            <person name="Lindquist E.A."/>
            <person name="Lipzen A."/>
            <person name="Ohm R.A."/>
            <person name="Wang M."/>
            <person name="Grigoriev I.V."/>
            <person name="Zambonelli A."/>
            <person name="Martin F.M."/>
        </authorList>
    </citation>
    <scope>NUCLEOTIDE SEQUENCE [LARGE SCALE GENOMIC DNA]</scope>
    <source>
        <strain evidence="2 3">Tbo3840</strain>
    </source>
</reference>
<feature type="region of interest" description="Disordered" evidence="1">
    <location>
        <begin position="190"/>
        <end position="215"/>
    </location>
</feature>
<dbReference type="Gene3D" id="3.60.130.30">
    <property type="match status" value="1"/>
</dbReference>
<organism evidence="2 3">
    <name type="scientific">Tuber borchii</name>
    <name type="common">White truffle</name>
    <dbReference type="NCBI Taxonomy" id="42251"/>
    <lineage>
        <taxon>Eukaryota</taxon>
        <taxon>Fungi</taxon>
        <taxon>Dikarya</taxon>
        <taxon>Ascomycota</taxon>
        <taxon>Pezizomycotina</taxon>
        <taxon>Pezizomycetes</taxon>
        <taxon>Pezizales</taxon>
        <taxon>Tuberaceae</taxon>
        <taxon>Tuber</taxon>
    </lineage>
</organism>
<sequence>MFYSNSESRYGVFHWGVWMQRGHESMGPVITADTNKVGAQLRIHQHDLFASLHNTSYPKGFSPGATDKTERDKMQKATQALHDGDKDLWCKSDTECFALRACLVNVWTEPHVDCSDMEWAMISPFGNFDNGEFCIADLERRFTFQEGYIAGIRGKRFVHFTRKWSGSRICLVSTMHSAVFRQYAKRHDSEEVVSAHGTGESEEAEPPQKRAKRRS</sequence>
<proteinExistence type="predicted"/>
<keyword evidence="3" id="KW-1185">Reference proteome</keyword>
<accession>A0A2T6ZD50</accession>